<keyword evidence="2" id="KW-0238">DNA-binding</keyword>
<reference evidence="6" key="2">
    <citation type="submission" date="2021-04" db="EMBL/GenBank/DDBJ databases">
        <authorList>
            <person name="Gilroy R."/>
        </authorList>
    </citation>
    <scope>NUCLEOTIDE SEQUENCE</scope>
    <source>
        <strain evidence="6">ChiGjej1B1-14440</strain>
    </source>
</reference>
<dbReference type="GO" id="GO:0003677">
    <property type="term" value="F:DNA binding"/>
    <property type="evidence" value="ECO:0007669"/>
    <property type="project" value="UniProtKB-KW"/>
</dbReference>
<protein>
    <submittedName>
        <fullName evidence="6">MurR/RpiR family transcriptional regulator</fullName>
    </submittedName>
</protein>
<evidence type="ECO:0000313" key="6">
    <source>
        <dbReference type="EMBL" id="HIX81109.1"/>
    </source>
</evidence>
<comment type="caution">
    <text evidence="6">The sequence shown here is derived from an EMBL/GenBank/DDBJ whole genome shotgun (WGS) entry which is preliminary data.</text>
</comment>
<dbReference type="GO" id="GO:0097367">
    <property type="term" value="F:carbohydrate derivative binding"/>
    <property type="evidence" value="ECO:0007669"/>
    <property type="project" value="InterPro"/>
</dbReference>
<dbReference type="Pfam" id="PF01380">
    <property type="entry name" value="SIS"/>
    <property type="match status" value="1"/>
</dbReference>
<dbReference type="SUPFAM" id="SSF46689">
    <property type="entry name" value="Homeodomain-like"/>
    <property type="match status" value="1"/>
</dbReference>
<accession>A0A9D1XKQ8</accession>
<dbReference type="Gene3D" id="3.40.50.10490">
    <property type="entry name" value="Glucose-6-phosphate isomerase like protein, domain 1"/>
    <property type="match status" value="1"/>
</dbReference>
<dbReference type="InterPro" id="IPR047640">
    <property type="entry name" value="RpiR-like"/>
</dbReference>
<evidence type="ECO:0000256" key="3">
    <source>
        <dbReference type="ARBA" id="ARBA00023163"/>
    </source>
</evidence>
<dbReference type="InterPro" id="IPR009057">
    <property type="entry name" value="Homeodomain-like_sf"/>
</dbReference>
<evidence type="ECO:0000313" key="7">
    <source>
        <dbReference type="Proteomes" id="UP000886724"/>
    </source>
</evidence>
<feature type="domain" description="SIS" evidence="5">
    <location>
        <begin position="124"/>
        <end position="265"/>
    </location>
</feature>
<dbReference type="Proteomes" id="UP000886724">
    <property type="component" value="Unassembled WGS sequence"/>
</dbReference>
<keyword evidence="3" id="KW-0804">Transcription</keyword>
<evidence type="ECO:0000256" key="1">
    <source>
        <dbReference type="ARBA" id="ARBA00023015"/>
    </source>
</evidence>
<dbReference type="Gene3D" id="1.10.10.10">
    <property type="entry name" value="Winged helix-like DNA-binding domain superfamily/Winged helix DNA-binding domain"/>
    <property type="match status" value="1"/>
</dbReference>
<reference evidence="6" key="1">
    <citation type="journal article" date="2021" name="PeerJ">
        <title>Extensive microbial diversity within the chicken gut microbiome revealed by metagenomics and culture.</title>
        <authorList>
            <person name="Gilroy R."/>
            <person name="Ravi A."/>
            <person name="Getino M."/>
            <person name="Pursley I."/>
            <person name="Horton D.L."/>
            <person name="Alikhan N.F."/>
            <person name="Baker D."/>
            <person name="Gharbi K."/>
            <person name="Hall N."/>
            <person name="Watson M."/>
            <person name="Adriaenssens E.M."/>
            <person name="Foster-Nyarko E."/>
            <person name="Jarju S."/>
            <person name="Secka A."/>
            <person name="Antonio M."/>
            <person name="Oren A."/>
            <person name="Chaudhuri R.R."/>
            <person name="La Ragione R."/>
            <person name="Hildebrand F."/>
            <person name="Pallen M.J."/>
        </authorList>
    </citation>
    <scope>NUCLEOTIDE SEQUENCE</scope>
    <source>
        <strain evidence="6">ChiGjej1B1-14440</strain>
    </source>
</reference>
<sequence length="295" mass="33952">MLLIDKIANEKLTKVERDIANYLLEHRVSLSNLSTRDIAKEVYCSSSAVIRLAHKLGYQGYNQLKEQLIKEQKYLDSHFDNIDANLPFSKDDNMMSVVGSIKEVINEATKDTVSLIHHDSLQRAIRIIDKAQHIYVFGFGAYVPLATVFQQKMSRIKKHVIVQNHIGEEKYQADMLDVNDCAIIVSYSGENHSLIRVASLLKEKNIPIIIMTSFGENTLSCFSECILYIATREKLFSKIANFTSEHSVSLLFNILYSCYFRLNYENNLDYKIKHSKKVEVEHFSSNQIIMEEDKN</sequence>
<dbReference type="GO" id="GO:0003700">
    <property type="term" value="F:DNA-binding transcription factor activity"/>
    <property type="evidence" value="ECO:0007669"/>
    <property type="project" value="InterPro"/>
</dbReference>
<proteinExistence type="predicted"/>
<dbReference type="InterPro" id="IPR000281">
    <property type="entry name" value="HTH_RpiR"/>
</dbReference>
<dbReference type="InterPro" id="IPR046348">
    <property type="entry name" value="SIS_dom_sf"/>
</dbReference>
<dbReference type="EMBL" id="DXET01000089">
    <property type="protein sequence ID" value="HIX81109.1"/>
    <property type="molecule type" value="Genomic_DNA"/>
</dbReference>
<dbReference type="InterPro" id="IPR035472">
    <property type="entry name" value="RpiR-like_SIS"/>
</dbReference>
<evidence type="ECO:0000259" key="4">
    <source>
        <dbReference type="PROSITE" id="PS51071"/>
    </source>
</evidence>
<organism evidence="6 7">
    <name type="scientific">Candidatus Erysipelatoclostridium merdavium</name>
    <dbReference type="NCBI Taxonomy" id="2838566"/>
    <lineage>
        <taxon>Bacteria</taxon>
        <taxon>Bacillati</taxon>
        <taxon>Bacillota</taxon>
        <taxon>Erysipelotrichia</taxon>
        <taxon>Erysipelotrichales</taxon>
        <taxon>Erysipelotrichales incertae sedis</taxon>
    </lineage>
</organism>
<dbReference type="PROSITE" id="PS51464">
    <property type="entry name" value="SIS"/>
    <property type="match status" value="1"/>
</dbReference>
<evidence type="ECO:0000259" key="5">
    <source>
        <dbReference type="PROSITE" id="PS51464"/>
    </source>
</evidence>
<gene>
    <name evidence="6" type="ORF">H9980_03935</name>
</gene>
<dbReference type="InterPro" id="IPR001347">
    <property type="entry name" value="SIS_dom"/>
</dbReference>
<feature type="domain" description="HTH rpiR-type" evidence="4">
    <location>
        <begin position="1"/>
        <end position="75"/>
    </location>
</feature>
<dbReference type="Pfam" id="PF01418">
    <property type="entry name" value="HTH_6"/>
    <property type="match status" value="1"/>
</dbReference>
<keyword evidence="1" id="KW-0805">Transcription regulation</keyword>
<dbReference type="CDD" id="cd05013">
    <property type="entry name" value="SIS_RpiR"/>
    <property type="match status" value="1"/>
</dbReference>
<evidence type="ECO:0000256" key="2">
    <source>
        <dbReference type="ARBA" id="ARBA00023125"/>
    </source>
</evidence>
<dbReference type="AlphaFoldDB" id="A0A9D1XKQ8"/>
<name>A0A9D1XKQ8_9FIRM</name>
<dbReference type="GO" id="GO:1901135">
    <property type="term" value="P:carbohydrate derivative metabolic process"/>
    <property type="evidence" value="ECO:0007669"/>
    <property type="project" value="InterPro"/>
</dbReference>
<dbReference type="InterPro" id="IPR036388">
    <property type="entry name" value="WH-like_DNA-bd_sf"/>
</dbReference>
<dbReference type="PANTHER" id="PTHR30514">
    <property type="entry name" value="GLUCOKINASE"/>
    <property type="match status" value="1"/>
</dbReference>
<dbReference type="PROSITE" id="PS51071">
    <property type="entry name" value="HTH_RPIR"/>
    <property type="match status" value="1"/>
</dbReference>
<dbReference type="SUPFAM" id="SSF53697">
    <property type="entry name" value="SIS domain"/>
    <property type="match status" value="1"/>
</dbReference>
<dbReference type="PANTHER" id="PTHR30514:SF10">
    <property type="entry name" value="MURR_RPIR FAMILY TRANSCRIPTIONAL REGULATOR"/>
    <property type="match status" value="1"/>
</dbReference>